<protein>
    <submittedName>
        <fullName evidence="2">DNA ligase-like protein Rv0938/MT0965</fullName>
    </submittedName>
</protein>
<dbReference type="AlphaFoldDB" id="A0A378K6W1"/>
<dbReference type="RefSeq" id="WP_027219350.1">
    <property type="nucleotide sequence ID" value="NZ_BAZA01000294.1"/>
</dbReference>
<dbReference type="CDD" id="cd04861">
    <property type="entry name" value="LigD_Pol_like"/>
    <property type="match status" value="1"/>
</dbReference>
<evidence type="ECO:0000313" key="2">
    <source>
        <dbReference type="EMBL" id="STX80698.1"/>
    </source>
</evidence>
<dbReference type="InterPro" id="IPR052171">
    <property type="entry name" value="NHEJ_LigD"/>
</dbReference>
<dbReference type="GO" id="GO:0016874">
    <property type="term" value="F:ligase activity"/>
    <property type="evidence" value="ECO:0007669"/>
    <property type="project" value="UniProtKB-KW"/>
</dbReference>
<keyword evidence="2" id="KW-0436">Ligase</keyword>
<dbReference type="Gene3D" id="3.90.920.10">
    <property type="entry name" value="DNA primase, PRIM domain"/>
    <property type="match status" value="1"/>
</dbReference>
<evidence type="ECO:0000259" key="1">
    <source>
        <dbReference type="Pfam" id="PF21686"/>
    </source>
</evidence>
<reference evidence="2 3" key="1">
    <citation type="submission" date="2018-06" db="EMBL/GenBank/DDBJ databases">
        <authorList>
            <consortium name="Pathogen Informatics"/>
            <person name="Doyle S."/>
        </authorList>
    </citation>
    <scope>NUCLEOTIDE SEQUENCE [LARGE SCALE GENOMIC DNA]</scope>
    <source>
        <strain evidence="2 3">NCTC12000</strain>
    </source>
</reference>
<evidence type="ECO:0000313" key="3">
    <source>
        <dbReference type="Proteomes" id="UP000254631"/>
    </source>
</evidence>
<dbReference type="PANTHER" id="PTHR42705">
    <property type="entry name" value="BIFUNCTIONAL NON-HOMOLOGOUS END JOINING PROTEIN LIGD"/>
    <property type="match status" value="1"/>
</dbReference>
<dbReference type="EMBL" id="UGOL01000001">
    <property type="protein sequence ID" value="STX80698.1"/>
    <property type="molecule type" value="Genomic_DNA"/>
</dbReference>
<organism evidence="2 3">
    <name type="scientific">Legionella pneumophila</name>
    <dbReference type="NCBI Taxonomy" id="446"/>
    <lineage>
        <taxon>Bacteria</taxon>
        <taxon>Pseudomonadati</taxon>
        <taxon>Pseudomonadota</taxon>
        <taxon>Gammaproteobacteria</taxon>
        <taxon>Legionellales</taxon>
        <taxon>Legionellaceae</taxon>
        <taxon>Legionella</taxon>
    </lineage>
</organism>
<gene>
    <name evidence="2" type="ORF">NCTC12000_02715</name>
</gene>
<name>A0A378K6W1_LEGPN</name>
<dbReference type="InterPro" id="IPR014145">
    <property type="entry name" value="LigD_pol_dom"/>
</dbReference>
<accession>A0A378K6W1</accession>
<feature type="domain" description="DNA ligase D polymerase" evidence="1">
    <location>
        <begin position="23"/>
        <end position="276"/>
    </location>
</feature>
<dbReference type="NCBIfam" id="TIGR02778">
    <property type="entry name" value="ligD_pol"/>
    <property type="match status" value="1"/>
</dbReference>
<dbReference type="PANTHER" id="PTHR42705:SF2">
    <property type="entry name" value="BIFUNCTIONAL NON-HOMOLOGOUS END JOINING PROTEIN LIGD"/>
    <property type="match status" value="1"/>
</dbReference>
<dbReference type="Pfam" id="PF21686">
    <property type="entry name" value="LigD_Prim-Pol"/>
    <property type="match status" value="1"/>
</dbReference>
<proteinExistence type="predicted"/>
<dbReference type="Proteomes" id="UP000254631">
    <property type="component" value="Unassembled WGS sequence"/>
</dbReference>
<sequence>MMIEKVEITHPDKMIFSGAQISKSEVAEYYSRIANFILPWVNERPVTLKCYPNGINKEGFFIKHAPDYFSDSIHRVSIPLKKTDAHIEMIRIDKAEDLVYLVEQNTIELHIPLAKITDVKKPDQIVLDLDPSDDDFEKVRHVALLLKEILDLLQLPAFIKTTGSRGVHIHIPIKPYYSFLEIKAITKQIAERLHQQSTDTTTLEQRKNKRGNKVFIDYLRNDYGMTAVAPYSLRALENAPIATPIDWSELQDNALGPRSYHLKNIFRRLAQKQDPWANFVQSSVAIQCRDIGSNIF</sequence>